<protein>
    <submittedName>
        <fullName evidence="1">Uncharacterized protein</fullName>
    </submittedName>
</protein>
<dbReference type="AlphaFoldDB" id="A0AAD8IIH1"/>
<dbReference type="EMBL" id="JAUIZM010000005">
    <property type="protein sequence ID" value="KAK1385793.1"/>
    <property type="molecule type" value="Genomic_DNA"/>
</dbReference>
<reference evidence="1" key="2">
    <citation type="submission" date="2023-05" db="EMBL/GenBank/DDBJ databases">
        <authorList>
            <person name="Schelkunov M.I."/>
        </authorList>
    </citation>
    <scope>NUCLEOTIDE SEQUENCE</scope>
    <source>
        <strain evidence="1">Hsosn_3</strain>
        <tissue evidence="1">Leaf</tissue>
    </source>
</reference>
<name>A0AAD8IIH1_9APIA</name>
<gene>
    <name evidence="1" type="ORF">POM88_023528</name>
</gene>
<proteinExistence type="predicted"/>
<organism evidence="1 2">
    <name type="scientific">Heracleum sosnowskyi</name>
    <dbReference type="NCBI Taxonomy" id="360622"/>
    <lineage>
        <taxon>Eukaryota</taxon>
        <taxon>Viridiplantae</taxon>
        <taxon>Streptophyta</taxon>
        <taxon>Embryophyta</taxon>
        <taxon>Tracheophyta</taxon>
        <taxon>Spermatophyta</taxon>
        <taxon>Magnoliopsida</taxon>
        <taxon>eudicotyledons</taxon>
        <taxon>Gunneridae</taxon>
        <taxon>Pentapetalae</taxon>
        <taxon>asterids</taxon>
        <taxon>campanulids</taxon>
        <taxon>Apiales</taxon>
        <taxon>Apiaceae</taxon>
        <taxon>Apioideae</taxon>
        <taxon>apioid superclade</taxon>
        <taxon>Tordylieae</taxon>
        <taxon>Tordyliinae</taxon>
        <taxon>Heracleum</taxon>
    </lineage>
</organism>
<comment type="caution">
    <text evidence="1">The sequence shown here is derived from an EMBL/GenBank/DDBJ whole genome shotgun (WGS) entry which is preliminary data.</text>
</comment>
<keyword evidence="2" id="KW-1185">Reference proteome</keyword>
<dbReference type="Proteomes" id="UP001237642">
    <property type="component" value="Unassembled WGS sequence"/>
</dbReference>
<evidence type="ECO:0000313" key="2">
    <source>
        <dbReference type="Proteomes" id="UP001237642"/>
    </source>
</evidence>
<reference evidence="1" key="1">
    <citation type="submission" date="2023-02" db="EMBL/GenBank/DDBJ databases">
        <title>Genome of toxic invasive species Heracleum sosnowskyi carries increased number of genes despite the absence of recent whole-genome duplications.</title>
        <authorList>
            <person name="Schelkunov M."/>
            <person name="Shtratnikova V."/>
            <person name="Makarenko M."/>
            <person name="Klepikova A."/>
            <person name="Omelchenko D."/>
            <person name="Novikova G."/>
            <person name="Obukhova E."/>
            <person name="Bogdanov V."/>
            <person name="Penin A."/>
            <person name="Logacheva M."/>
        </authorList>
    </citation>
    <scope>NUCLEOTIDE SEQUENCE</scope>
    <source>
        <strain evidence="1">Hsosn_3</strain>
        <tissue evidence="1">Leaf</tissue>
    </source>
</reference>
<accession>A0AAD8IIH1</accession>
<sequence>MESNGALFVKTRKRKEDREYKTDGKVTKFIIENIEKVLESDSDTAEKLFCDSYTSHGPSWLIGRHVKTVKQKNVIKDNYEQQLTSEIWKQLVDEMEEKLNKKVQQNMRKLLKKIRRSES</sequence>
<evidence type="ECO:0000313" key="1">
    <source>
        <dbReference type="EMBL" id="KAK1385793.1"/>
    </source>
</evidence>